<evidence type="ECO:0000313" key="3">
    <source>
        <dbReference type="Proteomes" id="UP001217089"/>
    </source>
</evidence>
<sequence>MRFPGNTKNGGICAPAALPQPKTVIVCDLSDVTTCATFSLDVTILGGTTFLGGIMKNDCHEIERHMPPVREDINNTSRQESLTETTLEPSLQFRKEEELAFSSKESYPKSHQASEMTHENLGACASSKPSRPTVTPGTTKENCKICAFVEDNVKTNFSFLKKDLDPDEVIDIIIEKKCITSNQTEDISCESKRRRKVDVLMKKLLDNGQRGCQCLIDAFLELQAYQFIPSEMHQRHLQRSKINIATYAIGSQHLNFEHDYIVDNMEPEEIADLLLEEYVISHLDHEEIINPVYHKSRRSMSKEMIAKLLQKDRTALNLFLYALENTEHHQNKNIARKLQSHFPLENTEHHQNKNIFRKLQSCVGKMQKNTLEKGKRIKIQTTDNAKAAVERMTSTKVSFKLSFTDSNKIALPDIEDQVMSIFQQEKDMIDDLADDFARLSIKDFEHGSIVIHLELESVNHVNRFRYAVTNGEVENFVNRLLEYTDIHKLIPKDGINVEVDILIKEEEDGSSEQVKEWSSAQRCILHNMAYLVEELNPSPILKEYQQRMFLTATEIESILQRTSRRLQVQTLLKIILSKNDSDVDNFFSILQCSKQTHIFHRMKSSRCADRCENVPYELYRDPEKERKERNHSFLNLLLNSDESLLIFDDVMFAAGLSNLIEVKTSAQRVHICSKGHAQVNVETAERHKKTIEDNFDKLSNYFAAPDIVVELVERGALTLFEKEIIMKEATTCIYGSNISLLNIITNKGADSCSTFADVLQEQICDQVVYDLFHVEYAGGGRIDEGVDSKPKEMLLSKPPLESSQIKVVAAIDFGTTYSGFAYSFIGETSVSKIKTKQWKANRNTSLLSLKTPSCLLLKKDKSFGSFGFEADEKYFDLAEEEEHHHWHYFKQFKMLLHNKPDLRRDTKIKDDQGHELTALDIFSHSIKYLKDDLLQDINKISEGKDIFEENITWVLTVPAIWDEPAKQFMREAAHQAGILKNRLALALEPEAAAIYVKQINIQRHAEESKSPCLSSFKPGTKFLVLDVGGGTVDATVTKVSEDDKLEHLHEASGGEWGGQKVNEAIHSLFEDIFGTVAMGKFKSENRLDHLELDLAIETSKRNVDSVVTNTLDIKIPNTLMEAFKSLKVGIDEPVIPAKYSGKVEIRKQRLKIDKGLFKELFSPCIENILKHTKKILGEESAKGVEYLICVGGFSECKYLKEELRENFPGLRVIIPHDAGLAVLKGAVLFGQTPAIIKSRICPFTYGTAMHRFFMKDFDDVSKLVKYHGQPYCKDVFHKLAEAGSSYNVGDKVETEVHPLSKNMTKMSVKIYRSRRKNPKYVTDQDCSYLGRMVVDMPDTRGGLNRTVVVSITFGETEIMVEGLDKSSNKKVHYDKRWKNGAGTCPSAYSELWRELEIQPVVGTLKMLRSRTNLFRPHFHSLLDKTKLKILVHTTMRFDEEDME</sequence>
<keyword evidence="3" id="KW-1185">Reference proteome</keyword>
<dbReference type="CDD" id="cd01671">
    <property type="entry name" value="CARD"/>
    <property type="match status" value="3"/>
</dbReference>
<protein>
    <recommendedName>
        <fullName evidence="1">CARD domain-containing protein</fullName>
    </recommendedName>
</protein>
<accession>A0ABQ9E1B2</accession>
<reference evidence="2 3" key="1">
    <citation type="submission" date="2022-12" db="EMBL/GenBank/DDBJ databases">
        <title>Chromosome-level genome of Tegillarca granosa.</title>
        <authorList>
            <person name="Kim J."/>
        </authorList>
    </citation>
    <scope>NUCLEOTIDE SEQUENCE [LARGE SCALE GENOMIC DNA]</scope>
    <source>
        <strain evidence="2">Teg-2019</strain>
        <tissue evidence="2">Adductor muscle</tissue>
    </source>
</reference>
<organism evidence="2 3">
    <name type="scientific">Tegillarca granosa</name>
    <name type="common">Malaysian cockle</name>
    <name type="synonym">Anadara granosa</name>
    <dbReference type="NCBI Taxonomy" id="220873"/>
    <lineage>
        <taxon>Eukaryota</taxon>
        <taxon>Metazoa</taxon>
        <taxon>Spiralia</taxon>
        <taxon>Lophotrochozoa</taxon>
        <taxon>Mollusca</taxon>
        <taxon>Bivalvia</taxon>
        <taxon>Autobranchia</taxon>
        <taxon>Pteriomorphia</taxon>
        <taxon>Arcoida</taxon>
        <taxon>Arcoidea</taxon>
        <taxon>Arcidae</taxon>
        <taxon>Tegillarca</taxon>
    </lineage>
</organism>
<dbReference type="PANTHER" id="PTHR14187:SF5">
    <property type="entry name" value="HEAT SHOCK 70 KDA PROTEIN 12A"/>
    <property type="match status" value="1"/>
</dbReference>
<dbReference type="SUPFAM" id="SSF53067">
    <property type="entry name" value="Actin-like ATPase domain"/>
    <property type="match status" value="2"/>
</dbReference>
<dbReference type="Gene3D" id="1.10.533.10">
    <property type="entry name" value="Death Domain, Fas"/>
    <property type="match status" value="4"/>
</dbReference>
<dbReference type="Proteomes" id="UP001217089">
    <property type="component" value="Unassembled WGS sequence"/>
</dbReference>
<name>A0ABQ9E1B2_TEGGR</name>
<dbReference type="SUPFAM" id="SSF47986">
    <property type="entry name" value="DEATH domain"/>
    <property type="match status" value="3"/>
</dbReference>
<dbReference type="CDD" id="cd10229">
    <property type="entry name" value="ASKHA_NBD_HSP70_HSPA12"/>
    <property type="match status" value="1"/>
</dbReference>
<feature type="domain" description="CARD" evidence="1">
    <location>
        <begin position="229"/>
        <end position="338"/>
    </location>
</feature>
<proteinExistence type="predicted"/>
<gene>
    <name evidence="2" type="ORF">KUTeg_024223</name>
</gene>
<dbReference type="EMBL" id="JARBDR010000923">
    <property type="protein sequence ID" value="KAJ8297692.1"/>
    <property type="molecule type" value="Genomic_DNA"/>
</dbReference>
<comment type="caution">
    <text evidence="2">The sequence shown here is derived from an EMBL/GenBank/DDBJ whole genome shotgun (WGS) entry which is preliminary data.</text>
</comment>
<evidence type="ECO:0000259" key="1">
    <source>
        <dbReference type="PROSITE" id="PS50209"/>
    </source>
</evidence>
<feature type="domain" description="CARD" evidence="1">
    <location>
        <begin position="516"/>
        <end position="605"/>
    </location>
</feature>
<dbReference type="Pfam" id="PF00619">
    <property type="entry name" value="CARD"/>
    <property type="match status" value="2"/>
</dbReference>
<dbReference type="Gene3D" id="3.90.640.10">
    <property type="entry name" value="Actin, Chain A, domain 4"/>
    <property type="match status" value="1"/>
</dbReference>
<dbReference type="InterPro" id="IPR043129">
    <property type="entry name" value="ATPase_NBD"/>
</dbReference>
<dbReference type="Gene3D" id="3.30.420.40">
    <property type="match status" value="2"/>
</dbReference>
<dbReference type="PANTHER" id="PTHR14187">
    <property type="entry name" value="ALPHA KINASE/ELONGATION FACTOR 2 KINASE"/>
    <property type="match status" value="1"/>
</dbReference>
<evidence type="ECO:0000313" key="2">
    <source>
        <dbReference type="EMBL" id="KAJ8297692.1"/>
    </source>
</evidence>
<dbReference type="PROSITE" id="PS50209">
    <property type="entry name" value="CARD"/>
    <property type="match status" value="2"/>
</dbReference>
<dbReference type="InterPro" id="IPR001315">
    <property type="entry name" value="CARD"/>
</dbReference>
<dbReference type="InterPro" id="IPR011029">
    <property type="entry name" value="DEATH-like_dom_sf"/>
</dbReference>